<dbReference type="NCBIfam" id="TIGR01549">
    <property type="entry name" value="HAD-SF-IA-v1"/>
    <property type="match status" value="1"/>
</dbReference>
<dbReference type="OrthoDB" id="31229at2157"/>
<dbReference type="EMBL" id="LWMS01000031">
    <property type="protein sequence ID" value="PWL08077.1"/>
    <property type="molecule type" value="Genomic_DNA"/>
</dbReference>
<dbReference type="SFLD" id="SFLDG01129">
    <property type="entry name" value="C1.5:_HAD__Beta-PGM__Phosphata"/>
    <property type="match status" value="1"/>
</dbReference>
<evidence type="ECO:0000313" key="2">
    <source>
        <dbReference type="EMBL" id="PAV07600.1"/>
    </source>
</evidence>
<evidence type="ECO:0000256" key="1">
    <source>
        <dbReference type="ARBA" id="ARBA00007958"/>
    </source>
</evidence>
<dbReference type="Gene3D" id="3.40.50.1000">
    <property type="entry name" value="HAD superfamily/HAD-like"/>
    <property type="match status" value="1"/>
</dbReference>
<sequence>MRKLYIFDFDGTLANTFYQSALAYNQALKQHNQPIKHENIEEINFEEFIENMTHDEEILQTYADIYQNQNMKNTKAYPKIHQTLKKLQNQENTTLTICSNRQQQQLEALTQQIFPDINFTQIIGYQENQLYKPDPQMIQKILDKYPQYNKNEIIYIGDRNTDIQTAKNANLDLVLVIWGQGNTEAYNDKYPIKIVEKPEQLLEL</sequence>
<dbReference type="InterPro" id="IPR023198">
    <property type="entry name" value="PGP-like_dom2"/>
</dbReference>
<protein>
    <submittedName>
        <fullName evidence="3">Phosphoglycolate phosphatase</fullName>
        <ecNumber evidence="3">3.1.3.18</ecNumber>
    </submittedName>
</protein>
<evidence type="ECO:0000313" key="5">
    <source>
        <dbReference type="Proteomes" id="UP000246004"/>
    </source>
</evidence>
<dbReference type="PANTHER" id="PTHR43434">
    <property type="entry name" value="PHOSPHOGLYCOLATE PHOSPHATASE"/>
    <property type="match status" value="1"/>
</dbReference>
<dbReference type="Proteomes" id="UP000246004">
    <property type="component" value="Unassembled WGS sequence"/>
</dbReference>
<dbReference type="Gene3D" id="1.10.150.240">
    <property type="entry name" value="Putative phosphatase, domain 2"/>
    <property type="match status" value="1"/>
</dbReference>
<dbReference type="GO" id="GO:0005829">
    <property type="term" value="C:cytosol"/>
    <property type="evidence" value="ECO:0007669"/>
    <property type="project" value="TreeGrafter"/>
</dbReference>
<dbReference type="SUPFAM" id="SSF56784">
    <property type="entry name" value="HAD-like"/>
    <property type="match status" value="1"/>
</dbReference>
<dbReference type="EMBL" id="LMVN01000011">
    <property type="protein sequence ID" value="PAV07600.1"/>
    <property type="molecule type" value="Genomic_DNA"/>
</dbReference>
<dbReference type="RefSeq" id="WP_095608486.1">
    <property type="nucleotide sequence ID" value="NZ_LMVN01000011.1"/>
</dbReference>
<dbReference type="NCBIfam" id="TIGR01662">
    <property type="entry name" value="HAD-SF-IIIA"/>
    <property type="match status" value="1"/>
</dbReference>
<proteinExistence type="inferred from homology"/>
<reference evidence="3 5" key="1">
    <citation type="submission" date="2016-04" db="EMBL/GenBank/DDBJ databases">
        <title>Genome sequence of Methanosphaera cuniculi DSM 4103.</title>
        <authorList>
            <person name="Poehlein A."/>
            <person name="Seedorf H."/>
            <person name="Daniel R."/>
        </authorList>
    </citation>
    <scope>NUCLEOTIDE SEQUENCE [LARGE SCALE GENOMIC DNA]</scope>
    <source>
        <strain evidence="3 5">DSM 4103</strain>
    </source>
</reference>
<dbReference type="InterPro" id="IPR006549">
    <property type="entry name" value="HAD-SF_hydro_IIIA"/>
</dbReference>
<dbReference type="InterPro" id="IPR050155">
    <property type="entry name" value="HAD-like_hydrolase_sf"/>
</dbReference>
<organism evidence="2 4">
    <name type="scientific">Methanosphaera cuniculi</name>
    <dbReference type="NCBI Taxonomy" id="1077256"/>
    <lineage>
        <taxon>Archaea</taxon>
        <taxon>Methanobacteriati</taxon>
        <taxon>Methanobacteriota</taxon>
        <taxon>Methanomada group</taxon>
        <taxon>Methanobacteria</taxon>
        <taxon>Methanobacteriales</taxon>
        <taxon>Methanobacteriaceae</taxon>
        <taxon>Methanosphaera</taxon>
    </lineage>
</organism>
<name>A0A2A2HE49_9EURY</name>
<reference evidence="2 4" key="2">
    <citation type="journal article" date="2017" name="BMC Genomics">
        <title>Genomic analysis of methanogenic archaea reveals a shift towards energy conservation.</title>
        <authorList>
            <person name="Gilmore S.P."/>
            <person name="Henske J.K."/>
            <person name="Sexton J.A."/>
            <person name="Solomon K.V."/>
            <person name="Seppala S."/>
            <person name="Yoo J.I."/>
            <person name="Huyett L.M."/>
            <person name="Pressman A."/>
            <person name="Cogan J.Z."/>
            <person name="Kivenson V."/>
            <person name="Peng X."/>
            <person name="Tan Y."/>
            <person name="Valentine D.L."/>
            <person name="O'Malley M.A."/>
        </authorList>
    </citation>
    <scope>NUCLEOTIDE SEQUENCE [LARGE SCALE GENOMIC DNA]</scope>
    <source>
        <strain evidence="2 4">1R-7</strain>
    </source>
</reference>
<keyword evidence="3" id="KW-0378">Hydrolase</keyword>
<dbReference type="Pfam" id="PF13419">
    <property type="entry name" value="HAD_2"/>
    <property type="match status" value="1"/>
</dbReference>
<dbReference type="GO" id="GO:0008967">
    <property type="term" value="F:phosphoglycolate phosphatase activity"/>
    <property type="evidence" value="ECO:0007669"/>
    <property type="project" value="UniProtKB-EC"/>
</dbReference>
<dbReference type="InterPro" id="IPR023214">
    <property type="entry name" value="HAD_sf"/>
</dbReference>
<dbReference type="Proteomes" id="UP000217528">
    <property type="component" value="Unassembled WGS sequence"/>
</dbReference>
<keyword evidence="4" id="KW-1185">Reference proteome</keyword>
<dbReference type="InterPro" id="IPR006439">
    <property type="entry name" value="HAD-SF_hydro_IA"/>
</dbReference>
<comment type="similarity">
    <text evidence="1">Belongs to the HAD-like hydrolase superfamily.</text>
</comment>
<dbReference type="GO" id="GO:0006281">
    <property type="term" value="P:DNA repair"/>
    <property type="evidence" value="ECO:0007669"/>
    <property type="project" value="TreeGrafter"/>
</dbReference>
<gene>
    <name evidence="3" type="primary">gph_1</name>
    <name evidence="2" type="ORF">ASJ82_07960</name>
    <name evidence="3" type="ORF">MSCUN_10080</name>
</gene>
<dbReference type="SFLD" id="SFLDS00003">
    <property type="entry name" value="Haloacid_Dehalogenase"/>
    <property type="match status" value="1"/>
</dbReference>
<evidence type="ECO:0000313" key="3">
    <source>
        <dbReference type="EMBL" id="PWL08077.1"/>
    </source>
</evidence>
<evidence type="ECO:0000313" key="4">
    <source>
        <dbReference type="Proteomes" id="UP000217528"/>
    </source>
</evidence>
<comment type="caution">
    <text evidence="2">The sequence shown here is derived from an EMBL/GenBank/DDBJ whole genome shotgun (WGS) entry which is preliminary data.</text>
</comment>
<dbReference type="AlphaFoldDB" id="A0A2A2HE49"/>
<dbReference type="InterPro" id="IPR036412">
    <property type="entry name" value="HAD-like_sf"/>
</dbReference>
<dbReference type="InterPro" id="IPR041492">
    <property type="entry name" value="HAD_2"/>
</dbReference>
<accession>A0A2A2HE49</accession>
<dbReference type="EC" id="3.1.3.18" evidence="3"/>
<dbReference type="PANTHER" id="PTHR43434:SF1">
    <property type="entry name" value="PHOSPHOGLYCOLATE PHOSPHATASE"/>
    <property type="match status" value="1"/>
</dbReference>